<dbReference type="CDD" id="cd14824">
    <property type="entry name" value="Longin"/>
    <property type="match status" value="1"/>
</dbReference>
<dbReference type="CDD" id="cd15843">
    <property type="entry name" value="R-SNARE"/>
    <property type="match status" value="1"/>
</dbReference>
<keyword evidence="4" id="KW-0653">Protein transport</keyword>
<evidence type="ECO:0000256" key="4">
    <source>
        <dbReference type="ARBA" id="ARBA00022927"/>
    </source>
</evidence>
<dbReference type="InterPro" id="IPR001388">
    <property type="entry name" value="Synaptobrevin-like"/>
</dbReference>
<feature type="transmembrane region" description="Helical" evidence="10">
    <location>
        <begin position="203"/>
        <end position="224"/>
    </location>
</feature>
<dbReference type="EMBL" id="HBFD01004377">
    <property type="protein sequence ID" value="CAD8718467.1"/>
    <property type="molecule type" value="Transcribed_RNA"/>
</dbReference>
<dbReference type="Gene3D" id="1.20.5.110">
    <property type="match status" value="1"/>
</dbReference>
<evidence type="ECO:0000256" key="1">
    <source>
        <dbReference type="ARBA" id="ARBA00008025"/>
    </source>
</evidence>
<accession>A0A7S0SW64</accession>
<dbReference type="GO" id="GO:0016020">
    <property type="term" value="C:membrane"/>
    <property type="evidence" value="ECO:0007669"/>
    <property type="project" value="InterPro"/>
</dbReference>
<dbReference type="GO" id="GO:0016192">
    <property type="term" value="P:vesicle-mediated transport"/>
    <property type="evidence" value="ECO:0007669"/>
    <property type="project" value="InterPro"/>
</dbReference>
<evidence type="ECO:0008006" key="14">
    <source>
        <dbReference type="Google" id="ProtNLM"/>
    </source>
</evidence>
<evidence type="ECO:0000256" key="8">
    <source>
        <dbReference type="PROSITE-ProRule" id="PRU00290"/>
    </source>
</evidence>
<organism evidence="13">
    <name type="scientific">Chromulina nebulosa</name>
    <dbReference type="NCBI Taxonomy" id="96789"/>
    <lineage>
        <taxon>Eukaryota</taxon>
        <taxon>Sar</taxon>
        <taxon>Stramenopiles</taxon>
        <taxon>Ochrophyta</taxon>
        <taxon>Chrysophyceae</taxon>
        <taxon>Chromulinales</taxon>
        <taxon>Chromulinaceae</taxon>
        <taxon>Chromulina</taxon>
    </lineage>
</organism>
<sequence>MSGGTYFGNVYFLGIARLADKAYVIASLAYNSETDIDGIKKVLEQPNMNMSPGKHYSFTVGQVLWNLIADDSGLIYIMIVKSDYPIRTSHACLEELQRSFSSNAGDRALTAKDKQLNSQYHSLLQKFCEKYDNLSKVDSLAAVSKKVDQVKLVMQENVDLALQNCVKLESIERSAEELQQQAGVFKKNANELRKKMWWKNIKMKLIIGGVILVIIAIIVAVIAVEVKSSSGK</sequence>
<reference evidence="13" key="1">
    <citation type="submission" date="2021-01" db="EMBL/GenBank/DDBJ databases">
        <authorList>
            <person name="Corre E."/>
            <person name="Pelletier E."/>
            <person name="Niang G."/>
            <person name="Scheremetjew M."/>
            <person name="Finn R."/>
            <person name="Kale V."/>
            <person name="Holt S."/>
            <person name="Cochrane G."/>
            <person name="Meng A."/>
            <person name="Brown T."/>
            <person name="Cohen L."/>
        </authorList>
    </citation>
    <scope>NUCLEOTIDE SEQUENCE</scope>
    <source>
        <strain evidence="13">UTEXLB2642</strain>
    </source>
</reference>
<evidence type="ECO:0000256" key="6">
    <source>
        <dbReference type="ARBA" id="ARBA00023136"/>
    </source>
</evidence>
<dbReference type="GO" id="GO:0012505">
    <property type="term" value="C:endomembrane system"/>
    <property type="evidence" value="ECO:0007669"/>
    <property type="project" value="UniProtKB-SubCell"/>
</dbReference>
<keyword evidence="3 10" id="KW-0812">Transmembrane</keyword>
<dbReference type="InterPro" id="IPR010908">
    <property type="entry name" value="Longin_dom"/>
</dbReference>
<dbReference type="Pfam" id="PF00957">
    <property type="entry name" value="Synaptobrevin"/>
    <property type="match status" value="1"/>
</dbReference>
<keyword evidence="2" id="KW-0813">Transport</keyword>
<keyword evidence="5 10" id="KW-1133">Transmembrane helix</keyword>
<comment type="subcellular location">
    <subcellularLocation>
        <location evidence="7">Endomembrane system</location>
        <topology evidence="7">Single-pass type IV membrane protein</topology>
    </subcellularLocation>
</comment>
<evidence type="ECO:0000313" key="13">
    <source>
        <dbReference type="EMBL" id="CAD8718467.1"/>
    </source>
</evidence>
<dbReference type="InterPro" id="IPR011012">
    <property type="entry name" value="Longin-like_dom_sf"/>
</dbReference>
<evidence type="ECO:0000256" key="7">
    <source>
        <dbReference type="ARBA" id="ARBA00046280"/>
    </source>
</evidence>
<dbReference type="PANTHER" id="PTHR21136:SF168">
    <property type="entry name" value="VESICLE-ASSOCIATED MEMBRANE PROTEIN 9"/>
    <property type="match status" value="1"/>
</dbReference>
<comment type="similarity">
    <text evidence="1">Belongs to the synaptobrevin family.</text>
</comment>
<evidence type="ECO:0000256" key="10">
    <source>
        <dbReference type="SAM" id="Phobius"/>
    </source>
</evidence>
<dbReference type="AlphaFoldDB" id="A0A7S0SW64"/>
<gene>
    <name evidence="13" type="ORF">CNEB1095_LOCUS2843</name>
</gene>
<keyword evidence="8 9" id="KW-0175">Coiled coil</keyword>
<feature type="domain" description="Longin" evidence="11">
    <location>
        <begin position="14"/>
        <end position="124"/>
    </location>
</feature>
<evidence type="ECO:0000259" key="12">
    <source>
        <dbReference type="PROSITE" id="PS50892"/>
    </source>
</evidence>
<dbReference type="SUPFAM" id="SSF64356">
    <property type="entry name" value="SNARE-like"/>
    <property type="match status" value="1"/>
</dbReference>
<dbReference type="PANTHER" id="PTHR21136">
    <property type="entry name" value="SNARE PROTEINS"/>
    <property type="match status" value="1"/>
</dbReference>
<dbReference type="InterPro" id="IPR051097">
    <property type="entry name" value="Synaptobrevin-like_transport"/>
</dbReference>
<dbReference type="GO" id="GO:0005737">
    <property type="term" value="C:cytoplasm"/>
    <property type="evidence" value="ECO:0007669"/>
    <property type="project" value="UniProtKB-ARBA"/>
</dbReference>
<proteinExistence type="inferred from homology"/>
<feature type="coiled-coil region" evidence="9">
    <location>
        <begin position="168"/>
        <end position="195"/>
    </location>
</feature>
<evidence type="ECO:0000256" key="3">
    <source>
        <dbReference type="ARBA" id="ARBA00022692"/>
    </source>
</evidence>
<evidence type="ECO:0000256" key="2">
    <source>
        <dbReference type="ARBA" id="ARBA00022448"/>
    </source>
</evidence>
<dbReference type="PROSITE" id="PS50859">
    <property type="entry name" value="LONGIN"/>
    <property type="match status" value="1"/>
</dbReference>
<dbReference type="Pfam" id="PF13774">
    <property type="entry name" value="Longin"/>
    <property type="match status" value="1"/>
</dbReference>
<dbReference type="GO" id="GO:0015031">
    <property type="term" value="P:protein transport"/>
    <property type="evidence" value="ECO:0007669"/>
    <property type="project" value="UniProtKB-KW"/>
</dbReference>
<name>A0A7S0SW64_9STRA</name>
<keyword evidence="6 10" id="KW-0472">Membrane</keyword>
<evidence type="ECO:0000259" key="11">
    <source>
        <dbReference type="PROSITE" id="PS50859"/>
    </source>
</evidence>
<protein>
    <recommendedName>
        <fullName evidence="14">V-SNARE coiled-coil homology domain-containing protein</fullName>
    </recommendedName>
</protein>
<dbReference type="Gene3D" id="3.30.450.50">
    <property type="entry name" value="Longin domain"/>
    <property type="match status" value="1"/>
</dbReference>
<feature type="domain" description="V-SNARE coiled-coil homology" evidence="12">
    <location>
        <begin position="139"/>
        <end position="199"/>
    </location>
</feature>
<evidence type="ECO:0000256" key="5">
    <source>
        <dbReference type="ARBA" id="ARBA00022989"/>
    </source>
</evidence>
<dbReference type="PROSITE" id="PS50892">
    <property type="entry name" value="V_SNARE"/>
    <property type="match status" value="1"/>
</dbReference>
<evidence type="ECO:0000256" key="9">
    <source>
        <dbReference type="SAM" id="Coils"/>
    </source>
</evidence>
<dbReference type="PRINTS" id="PR00219">
    <property type="entry name" value="SYNAPTOBREVN"/>
</dbReference>
<dbReference type="SUPFAM" id="SSF58038">
    <property type="entry name" value="SNARE fusion complex"/>
    <property type="match status" value="1"/>
</dbReference>
<dbReference type="InterPro" id="IPR042855">
    <property type="entry name" value="V_SNARE_CC"/>
</dbReference>